<comment type="function">
    <text evidence="2">Acts both as a biotin--[acetyl-CoA-carboxylase] ligase and a biotin-operon repressor. In the presence of ATP, BirA activates biotin to form the BirA-biotinyl-5'-adenylate (BirA-bio-5'-AMP or holoBirA) complex. HoloBirA can either transfer the biotinyl moiety to the biotin carboxyl carrier protein (BCCP) subunit of acetyl-CoA carboxylase, or bind to the biotin operator site and inhibit transcription of the operon.</text>
</comment>
<dbReference type="EC" id="6.3.4.15" evidence="2"/>
<evidence type="ECO:0000259" key="3">
    <source>
        <dbReference type="PROSITE" id="PS51733"/>
    </source>
</evidence>
<accession>A0A2R3ITE7</accession>
<evidence type="ECO:0000313" key="4">
    <source>
        <dbReference type="EMBL" id="AVK05208.1"/>
    </source>
</evidence>
<dbReference type="NCBIfam" id="NF008848">
    <property type="entry name" value="PRK11886.1-3"/>
    <property type="match status" value="1"/>
</dbReference>
<protein>
    <recommendedName>
        <fullName evidence="2">Bifunctional ligase/repressor BirA</fullName>
    </recommendedName>
    <alternativeName>
        <fullName evidence="2">Biotin operon repressor</fullName>
    </alternativeName>
    <alternativeName>
        <fullName evidence="2">Biotin--[acetyl-CoA-carboxylase] ligase</fullName>
        <ecNumber evidence="2">6.3.4.15</ecNumber>
    </alternativeName>
    <alternativeName>
        <fullName evidence="2">Biotin--protein ligase</fullName>
    </alternativeName>
    <alternativeName>
        <fullName evidence="2">Biotin-[acetyl-CoA carboxylase] synthetase</fullName>
    </alternativeName>
</protein>
<dbReference type="AlphaFoldDB" id="A0A2R3ITE7"/>
<keyword evidence="2" id="KW-0067">ATP-binding</keyword>
<dbReference type="NCBIfam" id="NF008847">
    <property type="entry name" value="PRK11886.1-2"/>
    <property type="match status" value="1"/>
</dbReference>
<keyword evidence="2" id="KW-0805">Transcription regulation</keyword>
<dbReference type="Pfam" id="PF08279">
    <property type="entry name" value="HTH_11"/>
    <property type="match status" value="1"/>
</dbReference>
<evidence type="ECO:0000313" key="5">
    <source>
        <dbReference type="Proteomes" id="UP000238390"/>
    </source>
</evidence>
<evidence type="ECO:0000256" key="1">
    <source>
        <dbReference type="ARBA" id="ARBA00022598"/>
    </source>
</evidence>
<dbReference type="InterPro" id="IPR030855">
    <property type="entry name" value="Bifunct_BirA"/>
</dbReference>
<keyword evidence="2" id="KW-0238">DNA-binding</keyword>
<keyword evidence="1 2" id="KW-0436">Ligase</keyword>
<dbReference type="RefSeq" id="WP_058146532.1">
    <property type="nucleotide sequence ID" value="NZ_CP027169.1"/>
</dbReference>
<dbReference type="InterPro" id="IPR036388">
    <property type="entry name" value="WH-like_DNA-bd_sf"/>
</dbReference>
<dbReference type="Gene3D" id="1.10.10.10">
    <property type="entry name" value="Winged helix-like DNA-binding domain superfamily/Winged helix DNA-binding domain"/>
    <property type="match status" value="1"/>
</dbReference>
<keyword evidence="2" id="KW-0678">Repressor</keyword>
<dbReference type="Proteomes" id="UP000238390">
    <property type="component" value="Chromosome"/>
</dbReference>
<dbReference type="GO" id="GO:0005737">
    <property type="term" value="C:cytoplasm"/>
    <property type="evidence" value="ECO:0007669"/>
    <property type="project" value="TreeGrafter"/>
</dbReference>
<dbReference type="Gene3D" id="2.30.30.100">
    <property type="match status" value="1"/>
</dbReference>
<gene>
    <name evidence="2" type="primary">birA</name>
    <name evidence="4" type="ORF">CSB93_1962</name>
</gene>
<dbReference type="GO" id="GO:0003677">
    <property type="term" value="F:DNA binding"/>
    <property type="evidence" value="ECO:0007669"/>
    <property type="project" value="UniProtKB-UniRule"/>
</dbReference>
<feature type="domain" description="BPL/LPL catalytic" evidence="3">
    <location>
        <begin position="60"/>
        <end position="246"/>
    </location>
</feature>
<dbReference type="NCBIfam" id="TIGR00121">
    <property type="entry name" value="birA_ligase"/>
    <property type="match status" value="1"/>
</dbReference>
<feature type="binding site" evidence="2">
    <location>
        <position position="105"/>
    </location>
    <ligand>
        <name>biotin</name>
        <dbReference type="ChEBI" id="CHEBI:57586"/>
    </ligand>
</feature>
<dbReference type="SUPFAM" id="SSF46785">
    <property type="entry name" value="Winged helix' DNA-binding domain"/>
    <property type="match status" value="1"/>
</dbReference>
<dbReference type="Gene3D" id="3.30.930.10">
    <property type="entry name" value="Bira Bifunctional Protein, Domain 2"/>
    <property type="match status" value="1"/>
</dbReference>
<dbReference type="SUPFAM" id="SSF55681">
    <property type="entry name" value="Class II aaRS and biotin synthetases"/>
    <property type="match status" value="1"/>
</dbReference>
<dbReference type="SUPFAM" id="SSF50037">
    <property type="entry name" value="C-terminal domain of transcriptional repressors"/>
    <property type="match status" value="1"/>
</dbReference>
<dbReference type="Pfam" id="PF03099">
    <property type="entry name" value="BPL_LplA_LipB"/>
    <property type="match status" value="1"/>
</dbReference>
<dbReference type="PROSITE" id="PS51733">
    <property type="entry name" value="BPL_LPL_CATALYTIC"/>
    <property type="match status" value="1"/>
</dbReference>
<dbReference type="InterPro" id="IPR004143">
    <property type="entry name" value="BPL_LPL_catalytic"/>
</dbReference>
<dbReference type="HAMAP" id="MF_00978">
    <property type="entry name" value="Bifunct_BirA"/>
    <property type="match status" value="1"/>
</dbReference>
<dbReference type="EMBL" id="CP027169">
    <property type="protein sequence ID" value="AVK05208.1"/>
    <property type="molecule type" value="Genomic_DNA"/>
</dbReference>
<dbReference type="CDD" id="cd16442">
    <property type="entry name" value="BPL"/>
    <property type="match status" value="1"/>
</dbReference>
<comment type="similarity">
    <text evidence="2">Belongs to the biotin--protein ligase family.</text>
</comment>
<dbReference type="InterPro" id="IPR008988">
    <property type="entry name" value="Transcriptional_repressor_C"/>
</dbReference>
<feature type="binding site" evidence="2">
    <location>
        <begin position="81"/>
        <end position="83"/>
    </location>
    <ligand>
        <name>biotin</name>
        <dbReference type="ChEBI" id="CHEBI:57586"/>
    </ligand>
</feature>
<dbReference type="PANTHER" id="PTHR12835">
    <property type="entry name" value="BIOTIN PROTEIN LIGASE"/>
    <property type="match status" value="1"/>
</dbReference>
<dbReference type="GO" id="GO:0006355">
    <property type="term" value="P:regulation of DNA-templated transcription"/>
    <property type="evidence" value="ECO:0007669"/>
    <property type="project" value="UniProtKB-UniRule"/>
</dbReference>
<dbReference type="InterPro" id="IPR045864">
    <property type="entry name" value="aa-tRNA-synth_II/BPL/LPL"/>
</dbReference>
<keyword evidence="5" id="KW-1185">Reference proteome</keyword>
<comment type="catalytic activity">
    <reaction evidence="2">
        <text>biotin + L-lysyl-[protein] + ATP = N(6)-biotinyl-L-lysyl-[protein] + AMP + diphosphate + H(+)</text>
        <dbReference type="Rhea" id="RHEA:11756"/>
        <dbReference type="Rhea" id="RHEA-COMP:9752"/>
        <dbReference type="Rhea" id="RHEA-COMP:10505"/>
        <dbReference type="ChEBI" id="CHEBI:15378"/>
        <dbReference type="ChEBI" id="CHEBI:29969"/>
        <dbReference type="ChEBI" id="CHEBI:30616"/>
        <dbReference type="ChEBI" id="CHEBI:33019"/>
        <dbReference type="ChEBI" id="CHEBI:57586"/>
        <dbReference type="ChEBI" id="CHEBI:83144"/>
        <dbReference type="ChEBI" id="CHEBI:456215"/>
        <dbReference type="EC" id="6.3.4.15"/>
    </reaction>
</comment>
<feature type="DNA-binding region" description="H-T-H motif" evidence="2">
    <location>
        <begin position="16"/>
        <end position="35"/>
    </location>
</feature>
<keyword evidence="2" id="KW-0804">Transcription</keyword>
<keyword evidence="2" id="KW-0547">Nucleotide-binding</keyword>
<feature type="binding site" evidence="2">
    <location>
        <position position="176"/>
    </location>
    <ligand>
        <name>biotin</name>
        <dbReference type="ChEBI" id="CHEBI:57586"/>
    </ligand>
</feature>
<keyword evidence="2" id="KW-0092">Biotin</keyword>
<proteinExistence type="inferred from homology"/>
<feature type="binding site" evidence="2">
    <location>
        <begin position="109"/>
        <end position="111"/>
    </location>
    <ligand>
        <name>biotin</name>
        <dbReference type="ChEBI" id="CHEBI:57586"/>
    </ligand>
</feature>
<name>A0A2R3ITE7_9PSED</name>
<dbReference type="GO" id="GO:0004077">
    <property type="term" value="F:biotin--[biotin carboxyl-carrier protein] ligase activity"/>
    <property type="evidence" value="ECO:0007669"/>
    <property type="project" value="UniProtKB-UniRule"/>
</dbReference>
<organism evidence="4 5">
    <name type="scientific">Pseudomonas paraeruginosa</name>
    <dbReference type="NCBI Taxonomy" id="2994495"/>
    <lineage>
        <taxon>Bacteria</taxon>
        <taxon>Pseudomonadati</taxon>
        <taxon>Pseudomonadota</taxon>
        <taxon>Gammaproteobacteria</taxon>
        <taxon>Pseudomonadales</taxon>
        <taxon>Pseudomonadaceae</taxon>
        <taxon>Pseudomonas</taxon>
    </lineage>
</organism>
<dbReference type="InterPro" id="IPR036390">
    <property type="entry name" value="WH_DNA-bd_sf"/>
</dbReference>
<dbReference type="GO" id="GO:0005524">
    <property type="term" value="F:ATP binding"/>
    <property type="evidence" value="ECO:0007669"/>
    <property type="project" value="UniProtKB-UniRule"/>
</dbReference>
<dbReference type="InterPro" id="IPR013196">
    <property type="entry name" value="HTH_11"/>
</dbReference>
<dbReference type="PANTHER" id="PTHR12835:SF5">
    <property type="entry name" value="BIOTIN--PROTEIN LIGASE"/>
    <property type="match status" value="1"/>
</dbReference>
<reference evidence="4 5" key="1">
    <citation type="submission" date="2018-02" db="EMBL/GenBank/DDBJ databases">
        <title>FDA/CDC Antimicrobial Resistant Isolate Bank Genome Sequencing.</title>
        <authorList>
            <person name="Benahmed F.H."/>
            <person name="Lutgring J.D."/>
            <person name="Yoo B."/>
            <person name="Machado M."/>
            <person name="Brown A."/>
            <person name="McAllister G."/>
            <person name="Perry A."/>
            <person name="Halpin A.L."/>
            <person name="Vavikolanu K."/>
            <person name="Ott S."/>
            <person name="Zhao X."/>
            <person name="Tallon L.J."/>
            <person name="Sadzewicz L."/>
            <person name="Aluvathingal J."/>
            <person name="Nadendla S."/>
            <person name="Voskania-kordi A."/>
            <person name="Simonyan V."/>
            <person name="Patel J."/>
            <person name="Shawar R.M."/>
        </authorList>
    </citation>
    <scope>NUCLEOTIDE SEQUENCE [LARGE SCALE GENOMIC DNA]</scope>
    <source>
        <strain evidence="4 5">AR_0356</strain>
    </source>
</reference>
<dbReference type="InterPro" id="IPR004408">
    <property type="entry name" value="Biotin_CoA_COase_ligase"/>
</dbReference>
<sequence>MQTLLKILQDGRFHSGEELGAVLGISRSAVWKRLQHLEAEHGLQFHKVRGRGYRLASPISLLDPQRIEGFWPVEILSAIDSTNSEAMRRLAAGASTPFVLVAEQQTAGRGRRGRVWISPYGENLYYSLAVTVRGGARELEGLSLVVGLAVLKVLDLLQVSKAGLKWPNDLLQDGRKIAGILLELSGDPADLCQVVIGIGINVNMKVATDIDQPWTSLREALGGLVDRSHLLSVLNQQLAWYLDRHSREGFAASREEWEARNLWQGALVSLSTSSTSIEGRVLGVDARGALRLEVRGVEQSFSGGELSLRLRNDS</sequence>
<evidence type="ECO:0000256" key="2">
    <source>
        <dbReference type="HAMAP-Rule" id="MF_00978"/>
    </source>
</evidence>